<reference evidence="2" key="1">
    <citation type="submission" date="2023-01" db="EMBL/GenBank/DDBJ databases">
        <title>Whole genome sequence of Paucibacter sp. S2-9 isolated from pond sediment.</title>
        <authorList>
            <person name="Jung J.Y."/>
        </authorList>
    </citation>
    <scope>NUCLEOTIDE SEQUENCE</scope>
    <source>
        <strain evidence="2">S2-9</strain>
    </source>
</reference>
<organism evidence="2 3">
    <name type="scientific">Paucibacter sediminis</name>
    <dbReference type="NCBI Taxonomy" id="3019553"/>
    <lineage>
        <taxon>Bacteria</taxon>
        <taxon>Pseudomonadati</taxon>
        <taxon>Pseudomonadota</taxon>
        <taxon>Betaproteobacteria</taxon>
        <taxon>Burkholderiales</taxon>
        <taxon>Sphaerotilaceae</taxon>
        <taxon>Roseateles</taxon>
    </lineage>
</organism>
<accession>A0AA95SK92</accession>
<dbReference type="Proteomes" id="UP001177769">
    <property type="component" value="Chromosome"/>
</dbReference>
<name>A0AA95SK92_9BURK</name>
<dbReference type="KEGG" id="pais:PFX98_18160"/>
<feature type="chain" id="PRO_5041731843" evidence="1">
    <location>
        <begin position="25"/>
        <end position="163"/>
    </location>
</feature>
<gene>
    <name evidence="2" type="ORF">PFX98_18160</name>
</gene>
<dbReference type="AlphaFoldDB" id="A0AA95SK92"/>
<keyword evidence="3" id="KW-1185">Reference proteome</keyword>
<proteinExistence type="predicted"/>
<dbReference type="Pfam" id="PF11454">
    <property type="entry name" value="DUF3016"/>
    <property type="match status" value="1"/>
</dbReference>
<dbReference type="RefSeq" id="WP_285231903.1">
    <property type="nucleotide sequence ID" value="NZ_CP116346.1"/>
</dbReference>
<feature type="signal peptide" evidence="1">
    <location>
        <begin position="1"/>
        <end position="24"/>
    </location>
</feature>
<dbReference type="EMBL" id="CP116346">
    <property type="protein sequence ID" value="WIT10823.1"/>
    <property type="molecule type" value="Genomic_DNA"/>
</dbReference>
<evidence type="ECO:0000313" key="3">
    <source>
        <dbReference type="Proteomes" id="UP001177769"/>
    </source>
</evidence>
<evidence type="ECO:0000256" key="1">
    <source>
        <dbReference type="SAM" id="SignalP"/>
    </source>
</evidence>
<dbReference type="InterPro" id="IPR021557">
    <property type="entry name" value="DUF3016"/>
</dbReference>
<protein>
    <submittedName>
        <fullName evidence="2">DUF3016 domain-containing protein</fullName>
    </submittedName>
</protein>
<evidence type="ECO:0000313" key="2">
    <source>
        <dbReference type="EMBL" id="WIT10823.1"/>
    </source>
</evidence>
<keyword evidence="1" id="KW-0732">Signal</keyword>
<sequence>MKSHTLRNLCWLLALGFAGSTALAAAEVKFIHPENFADAGESGRDREQHLQQIAEHLQRQAEKFAPGKQLTFEVTDVDLAGEIEPVGRRMERLRVMRSVTSPRIEFRYLIREANQPDRQGEAQLRDLGYQMRGSRYWDSDPMRYEKRLLDDWFQAEFVPPKKP</sequence>